<gene>
    <name evidence="2" type="ORF">KDK_54570</name>
</gene>
<accession>A0A402ARE2</accession>
<dbReference type="InterPro" id="IPR043129">
    <property type="entry name" value="ATPase_NBD"/>
</dbReference>
<dbReference type="SMART" id="SM00842">
    <property type="entry name" value="FtsA"/>
    <property type="match status" value="1"/>
</dbReference>
<evidence type="ECO:0000259" key="1">
    <source>
        <dbReference type="SMART" id="SM00842"/>
    </source>
</evidence>
<dbReference type="SUPFAM" id="SSF53067">
    <property type="entry name" value="Actin-like ATPase domain"/>
    <property type="match status" value="1"/>
</dbReference>
<dbReference type="EMBL" id="BIFS01000001">
    <property type="protein sequence ID" value="GCE21657.1"/>
    <property type="molecule type" value="Genomic_DNA"/>
</dbReference>
<comment type="caution">
    <text evidence="2">The sequence shown here is derived from an EMBL/GenBank/DDBJ whole genome shotgun (WGS) entry which is preliminary data.</text>
</comment>
<dbReference type="Proteomes" id="UP000287188">
    <property type="component" value="Unassembled WGS sequence"/>
</dbReference>
<protein>
    <recommendedName>
        <fullName evidence="1">SHS2 domain-containing protein</fullName>
    </recommendedName>
</protein>
<reference evidence="3" key="1">
    <citation type="submission" date="2018-12" db="EMBL/GenBank/DDBJ databases">
        <title>Tengunoibacter tsumagoiensis gen. nov., sp. nov., Dictyobacter kobayashii sp. nov., D. alpinus sp. nov., and D. joshuensis sp. nov. and description of Dictyobacteraceae fam. nov. within the order Ktedonobacterales isolated from Tengu-no-mugimeshi.</title>
        <authorList>
            <person name="Wang C.M."/>
            <person name="Zheng Y."/>
            <person name="Sakai Y."/>
            <person name="Toyoda A."/>
            <person name="Minakuchi Y."/>
            <person name="Abe K."/>
            <person name="Yokota A."/>
            <person name="Yabe S."/>
        </authorList>
    </citation>
    <scope>NUCLEOTIDE SEQUENCE [LARGE SCALE GENOMIC DNA]</scope>
    <source>
        <strain evidence="3">Uno11</strain>
    </source>
</reference>
<proteinExistence type="predicted"/>
<dbReference type="InterPro" id="IPR003494">
    <property type="entry name" value="SHS2_FtsA"/>
</dbReference>
<evidence type="ECO:0000313" key="3">
    <source>
        <dbReference type="Proteomes" id="UP000287188"/>
    </source>
</evidence>
<dbReference type="GO" id="GO:0051301">
    <property type="term" value="P:cell division"/>
    <property type="evidence" value="ECO:0007669"/>
    <property type="project" value="InterPro"/>
</dbReference>
<sequence length="317" mass="34791">MGRLGQLYNDFTRLLQREPDTTTYQKEVEVDEVDEVDLPRKAELYSIVQIEDDTVRAMIIDINGNQANILGIGRQQLASNILSDNIIIDIAGATSSCNKALLEAEEIADEIIAPRAILGLNSELVKFNSITVSKQRQQPTKQITEEEVESLITAAQARSLKTAKEQISTETGRSDIDVRVTNATVTSVRIDGNQVTNPLGFRGRHFSLTLFSTFAPLAQLGAIEAVAQGLDLAPISIEAELYALARCLYPDARANSGCIFINVMSSTTEITLVRAAVVEESRIFAFGERVFGRRIATSKGISLREGRQLLKDYITGL</sequence>
<organism evidence="2 3">
    <name type="scientific">Dictyobacter kobayashii</name>
    <dbReference type="NCBI Taxonomy" id="2014872"/>
    <lineage>
        <taxon>Bacteria</taxon>
        <taxon>Bacillati</taxon>
        <taxon>Chloroflexota</taxon>
        <taxon>Ktedonobacteria</taxon>
        <taxon>Ktedonobacterales</taxon>
        <taxon>Dictyobacteraceae</taxon>
        <taxon>Dictyobacter</taxon>
    </lineage>
</organism>
<evidence type="ECO:0000313" key="2">
    <source>
        <dbReference type="EMBL" id="GCE21657.1"/>
    </source>
</evidence>
<feature type="domain" description="SHS2" evidence="1">
    <location>
        <begin position="53"/>
        <end position="248"/>
    </location>
</feature>
<name>A0A402ARE2_9CHLR</name>
<dbReference type="AlphaFoldDB" id="A0A402ARE2"/>
<keyword evidence="3" id="KW-1185">Reference proteome</keyword>